<organism evidence="3 4">
    <name type="scientific">Piloderma croceum (strain F 1598)</name>
    <dbReference type="NCBI Taxonomy" id="765440"/>
    <lineage>
        <taxon>Eukaryota</taxon>
        <taxon>Fungi</taxon>
        <taxon>Dikarya</taxon>
        <taxon>Basidiomycota</taxon>
        <taxon>Agaricomycotina</taxon>
        <taxon>Agaricomycetes</taxon>
        <taxon>Agaricomycetidae</taxon>
        <taxon>Atheliales</taxon>
        <taxon>Atheliaceae</taxon>
        <taxon>Piloderma</taxon>
    </lineage>
</organism>
<dbReference type="Proteomes" id="UP000054166">
    <property type="component" value="Unassembled WGS sequence"/>
</dbReference>
<feature type="compositionally biased region" description="Basic residues" evidence="2">
    <location>
        <begin position="37"/>
        <end position="52"/>
    </location>
</feature>
<dbReference type="AlphaFoldDB" id="A0A0C3F9W0"/>
<feature type="region of interest" description="Disordered" evidence="2">
    <location>
        <begin position="1"/>
        <end position="83"/>
    </location>
</feature>
<accession>A0A0C3F9W0</accession>
<feature type="compositionally biased region" description="Basic and acidic residues" evidence="2">
    <location>
        <begin position="14"/>
        <end position="24"/>
    </location>
</feature>
<evidence type="ECO:0000313" key="3">
    <source>
        <dbReference type="EMBL" id="KIM76526.1"/>
    </source>
</evidence>
<dbReference type="InParanoid" id="A0A0C3F9W0"/>
<reference evidence="4" key="2">
    <citation type="submission" date="2015-01" db="EMBL/GenBank/DDBJ databases">
        <title>Evolutionary Origins and Diversification of the Mycorrhizal Mutualists.</title>
        <authorList>
            <consortium name="DOE Joint Genome Institute"/>
            <consortium name="Mycorrhizal Genomics Consortium"/>
            <person name="Kohler A."/>
            <person name="Kuo A."/>
            <person name="Nagy L.G."/>
            <person name="Floudas D."/>
            <person name="Copeland A."/>
            <person name="Barry K.W."/>
            <person name="Cichocki N."/>
            <person name="Veneault-Fourrey C."/>
            <person name="LaButti K."/>
            <person name="Lindquist E.A."/>
            <person name="Lipzen A."/>
            <person name="Lundell T."/>
            <person name="Morin E."/>
            <person name="Murat C."/>
            <person name="Riley R."/>
            <person name="Ohm R."/>
            <person name="Sun H."/>
            <person name="Tunlid A."/>
            <person name="Henrissat B."/>
            <person name="Grigoriev I.V."/>
            <person name="Hibbett D.S."/>
            <person name="Martin F."/>
        </authorList>
    </citation>
    <scope>NUCLEOTIDE SEQUENCE [LARGE SCALE GENOMIC DNA]</scope>
    <source>
        <strain evidence="4">F 1598</strain>
    </source>
</reference>
<feature type="coiled-coil region" evidence="1">
    <location>
        <begin position="598"/>
        <end position="632"/>
    </location>
</feature>
<dbReference type="EMBL" id="KN833034">
    <property type="protein sequence ID" value="KIM76526.1"/>
    <property type="molecule type" value="Genomic_DNA"/>
</dbReference>
<protein>
    <submittedName>
        <fullName evidence="3">Uncharacterized protein</fullName>
    </submittedName>
</protein>
<evidence type="ECO:0000256" key="1">
    <source>
        <dbReference type="SAM" id="Coils"/>
    </source>
</evidence>
<dbReference type="HOGENOM" id="CLU_375566_0_0_1"/>
<proteinExistence type="predicted"/>
<evidence type="ECO:0000313" key="4">
    <source>
        <dbReference type="Proteomes" id="UP000054166"/>
    </source>
</evidence>
<keyword evidence="1" id="KW-0175">Coiled coil</keyword>
<gene>
    <name evidence="3" type="ORF">PILCRDRAFT_12755</name>
</gene>
<sequence>MDHAYSDSESSSGHSDDDNGSKSDDGDDSESDERPKPVRKCLVKAVKKRTGRSSKSTKTYSGAPVRRSKGSMKNSPPFRTACRKSDHTEGWSDSVAATRPCPNRCPLMDLFDMYVCRFGVVCKKCKHIIPLPGLCTHMHRCQRRRAGMFHKANYKFVADHIITTHGFTPDTAFDFSIELLEPIEALDPPTLAYACPIEGCPIWHLRITRPQSRSISLTPLAETTKIRWHRKQHGDDLAAHPELQALFARDAKFECRYVYRPYGTNGRAILVFKEDWTPSTSLITPVGPLPNTTIPIHRIELDVSVGAHFLQELWYPQYIQGLDANQRRLRQLVQLPDRVIAQCLKHTPTRHMELGLCDLADVLPSYLRDANVWLDTKRPEVRDAFVSGTKARYKSLDSPYRRYSNTLLQHLTATTRFLHAVRFKNTAGLGNFEIIGTDSQARAAKALYTYLIQSRGSTEANALLVHAHKLLDAIVHSKTVAEGHIGCLTNQVLCLALMRPNNRFGMANVFTGICARNAHGFFDTISHTVRLKLGGHEDYVPIDQEPMCQSDSTAIDMREANYDDDDMDDGWDILGVFTMDGEAGGSVSEVDFGIDEDDDEEEARLRGVDEELEEMEEELTDMEGKGDDCDSRSAGEFFTVIAFLNFTNPKSILLIPNTLKPGTFMDVVRKTKPVAKGLETKPTLLGLVQEYQAKFLTPKPADHLGHSTPYIHLKRAWLAAQPEAVHERADSGYFVHQDG</sequence>
<keyword evidence="4" id="KW-1185">Reference proteome</keyword>
<reference evidence="3 4" key="1">
    <citation type="submission" date="2014-04" db="EMBL/GenBank/DDBJ databases">
        <authorList>
            <consortium name="DOE Joint Genome Institute"/>
            <person name="Kuo A."/>
            <person name="Tarkka M."/>
            <person name="Buscot F."/>
            <person name="Kohler A."/>
            <person name="Nagy L.G."/>
            <person name="Floudas D."/>
            <person name="Copeland A."/>
            <person name="Barry K.W."/>
            <person name="Cichocki N."/>
            <person name="Veneault-Fourrey C."/>
            <person name="LaButti K."/>
            <person name="Lindquist E.A."/>
            <person name="Lipzen A."/>
            <person name="Lundell T."/>
            <person name="Morin E."/>
            <person name="Murat C."/>
            <person name="Sun H."/>
            <person name="Tunlid A."/>
            <person name="Henrissat B."/>
            <person name="Grigoriev I.V."/>
            <person name="Hibbett D.S."/>
            <person name="Martin F."/>
            <person name="Nordberg H.P."/>
            <person name="Cantor M.N."/>
            <person name="Hua S.X."/>
        </authorList>
    </citation>
    <scope>NUCLEOTIDE SEQUENCE [LARGE SCALE GENOMIC DNA]</scope>
    <source>
        <strain evidence="3 4">F 1598</strain>
    </source>
</reference>
<evidence type="ECO:0000256" key="2">
    <source>
        <dbReference type="SAM" id="MobiDB-lite"/>
    </source>
</evidence>
<feature type="compositionally biased region" description="Low complexity" evidence="2">
    <location>
        <begin position="53"/>
        <end position="62"/>
    </location>
</feature>
<name>A0A0C3F9W0_PILCF</name>